<gene>
    <name evidence="1" type="ORF">GCM10010211_45450</name>
</gene>
<comment type="caution">
    <text evidence="1">The sequence shown here is derived from an EMBL/GenBank/DDBJ whole genome shotgun (WGS) entry which is preliminary data.</text>
</comment>
<accession>A0ABQ2V9W3</accession>
<dbReference type="RefSeq" id="WP_373299889.1">
    <property type="nucleotide sequence ID" value="NZ_BMRP01000016.1"/>
</dbReference>
<evidence type="ECO:0000313" key="1">
    <source>
        <dbReference type="EMBL" id="GGU74504.1"/>
    </source>
</evidence>
<proteinExistence type="predicted"/>
<name>A0ABQ2V9W3_9ACTN</name>
<evidence type="ECO:0000313" key="2">
    <source>
        <dbReference type="Proteomes" id="UP000654471"/>
    </source>
</evidence>
<evidence type="ECO:0008006" key="3">
    <source>
        <dbReference type="Google" id="ProtNLM"/>
    </source>
</evidence>
<keyword evidence="2" id="KW-1185">Reference proteome</keyword>
<protein>
    <recommendedName>
        <fullName evidence="3">Transposase</fullName>
    </recommendedName>
</protein>
<organism evidence="1 2">
    <name type="scientific">Streptomyces albospinus</name>
    <dbReference type="NCBI Taxonomy" id="285515"/>
    <lineage>
        <taxon>Bacteria</taxon>
        <taxon>Bacillati</taxon>
        <taxon>Actinomycetota</taxon>
        <taxon>Actinomycetes</taxon>
        <taxon>Kitasatosporales</taxon>
        <taxon>Streptomycetaceae</taxon>
        <taxon>Streptomyces</taxon>
    </lineage>
</organism>
<sequence length="70" mass="8279">MRGVLLTCAGIPERTHAWQNSFHRLARCFERRVTVIEAFFDLTDAIITVRSLIRRAWPTHGWDTRPRCRL</sequence>
<reference evidence="2" key="1">
    <citation type="journal article" date="2019" name="Int. J. Syst. Evol. Microbiol.">
        <title>The Global Catalogue of Microorganisms (GCM) 10K type strain sequencing project: providing services to taxonomists for standard genome sequencing and annotation.</title>
        <authorList>
            <consortium name="The Broad Institute Genomics Platform"/>
            <consortium name="The Broad Institute Genome Sequencing Center for Infectious Disease"/>
            <person name="Wu L."/>
            <person name="Ma J."/>
        </authorList>
    </citation>
    <scope>NUCLEOTIDE SEQUENCE [LARGE SCALE GENOMIC DNA]</scope>
    <source>
        <strain evidence="2">JCM 3399</strain>
    </source>
</reference>
<dbReference type="EMBL" id="BMRP01000016">
    <property type="protein sequence ID" value="GGU74504.1"/>
    <property type="molecule type" value="Genomic_DNA"/>
</dbReference>
<dbReference type="Proteomes" id="UP000654471">
    <property type="component" value="Unassembled WGS sequence"/>
</dbReference>